<dbReference type="GO" id="GO:0004519">
    <property type="term" value="F:endonuclease activity"/>
    <property type="evidence" value="ECO:0007669"/>
    <property type="project" value="UniProtKB-KW"/>
</dbReference>
<evidence type="ECO:0000259" key="1">
    <source>
        <dbReference type="Pfam" id="PF05685"/>
    </source>
</evidence>
<dbReference type="Gene3D" id="3.90.1570.10">
    <property type="entry name" value="tt1808, chain A"/>
    <property type="match status" value="1"/>
</dbReference>
<keyword evidence="2" id="KW-0255">Endonuclease</keyword>
<comment type="caution">
    <text evidence="2">The sequence shown here is derived from an EMBL/GenBank/DDBJ whole genome shotgun (WGS) entry which is preliminary data.</text>
</comment>
<dbReference type="SUPFAM" id="SSF52980">
    <property type="entry name" value="Restriction endonuclease-like"/>
    <property type="match status" value="1"/>
</dbReference>
<keyword evidence="2" id="KW-0378">Hydrolase</keyword>
<sequence length="162" mass="18131">MVTWAEICADPVLQNLPYKIETNRFGKIMMSPASFWHGGFEIEIGHLLKQLMQGGRAVAECAIKTTDGIRVADVAWISRERYEPHRKAISLPIAPEICVEIISSSNTKEEMLSKMQLYFSAGAKETWLCDEDGNMEFYHSASVAPIPQSVLCPLFPVKVVLD</sequence>
<dbReference type="OrthoDB" id="9808428at2"/>
<dbReference type="EMBL" id="VAUV01000001">
    <property type="protein sequence ID" value="TLD72768.1"/>
    <property type="molecule type" value="Genomic_DNA"/>
</dbReference>
<dbReference type="InterPro" id="IPR008538">
    <property type="entry name" value="Uma2"/>
</dbReference>
<keyword evidence="3" id="KW-1185">Reference proteome</keyword>
<accession>A0A5R8KKB7</accession>
<evidence type="ECO:0000313" key="2">
    <source>
        <dbReference type="EMBL" id="TLD72768.1"/>
    </source>
</evidence>
<name>A0A5R8KKB7_9BACT</name>
<dbReference type="InterPro" id="IPR012296">
    <property type="entry name" value="Nuclease_put_TT1808"/>
</dbReference>
<dbReference type="PANTHER" id="PTHR34107:SF4">
    <property type="entry name" value="SLL1222 PROTEIN"/>
    <property type="match status" value="1"/>
</dbReference>
<organism evidence="2 3">
    <name type="scientific">Phragmitibacter flavus</name>
    <dbReference type="NCBI Taxonomy" id="2576071"/>
    <lineage>
        <taxon>Bacteria</taxon>
        <taxon>Pseudomonadati</taxon>
        <taxon>Verrucomicrobiota</taxon>
        <taxon>Verrucomicrobiia</taxon>
        <taxon>Verrucomicrobiales</taxon>
        <taxon>Verrucomicrobiaceae</taxon>
        <taxon>Phragmitibacter</taxon>
    </lineage>
</organism>
<dbReference type="CDD" id="cd06260">
    <property type="entry name" value="DUF820-like"/>
    <property type="match status" value="1"/>
</dbReference>
<evidence type="ECO:0000313" key="3">
    <source>
        <dbReference type="Proteomes" id="UP000306196"/>
    </source>
</evidence>
<dbReference type="RefSeq" id="WP_138084390.1">
    <property type="nucleotide sequence ID" value="NZ_VAUV01000001.1"/>
</dbReference>
<keyword evidence="2" id="KW-0540">Nuclease</keyword>
<gene>
    <name evidence="2" type="ORF">FEM03_01455</name>
</gene>
<reference evidence="2 3" key="1">
    <citation type="submission" date="2019-05" db="EMBL/GenBank/DDBJ databases">
        <title>Verrucobacter flavum gen. nov., sp. nov. a new member of the family Verrucomicrobiaceae.</title>
        <authorList>
            <person name="Szuroczki S."/>
            <person name="Abbaszade G."/>
            <person name="Szabo A."/>
            <person name="Felfoldi T."/>
            <person name="Schumann P."/>
            <person name="Boka K."/>
            <person name="Keki Z."/>
            <person name="Toumi M."/>
            <person name="Toth E."/>
        </authorList>
    </citation>
    <scope>NUCLEOTIDE SEQUENCE [LARGE SCALE GENOMIC DNA]</scope>
    <source>
        <strain evidence="2 3">MG-N-17</strain>
    </source>
</reference>
<dbReference type="AlphaFoldDB" id="A0A5R8KKB7"/>
<dbReference type="InterPro" id="IPR011335">
    <property type="entry name" value="Restrct_endonuc-II-like"/>
</dbReference>
<dbReference type="Pfam" id="PF05685">
    <property type="entry name" value="Uma2"/>
    <property type="match status" value="1"/>
</dbReference>
<dbReference type="PANTHER" id="PTHR34107">
    <property type="entry name" value="SLL0198 PROTEIN-RELATED"/>
    <property type="match status" value="1"/>
</dbReference>
<dbReference type="Proteomes" id="UP000306196">
    <property type="component" value="Unassembled WGS sequence"/>
</dbReference>
<protein>
    <submittedName>
        <fullName evidence="2">Uma2 family endonuclease</fullName>
    </submittedName>
</protein>
<feature type="domain" description="Putative restriction endonuclease" evidence="1">
    <location>
        <begin position="26"/>
        <end position="133"/>
    </location>
</feature>
<proteinExistence type="predicted"/>